<evidence type="ECO:0000256" key="1">
    <source>
        <dbReference type="ARBA" id="ARBA00023121"/>
    </source>
</evidence>
<name>A0A1G6SLZ2_9FIRM</name>
<keyword evidence="1" id="KW-0446">Lipid-binding</keyword>
<proteinExistence type="predicted"/>
<dbReference type="Gene3D" id="3.30.1180.10">
    <property type="match status" value="1"/>
</dbReference>
<dbReference type="GO" id="GO:0008289">
    <property type="term" value="F:lipid binding"/>
    <property type="evidence" value="ECO:0007669"/>
    <property type="project" value="UniProtKB-KW"/>
</dbReference>
<dbReference type="SUPFAM" id="SSF82549">
    <property type="entry name" value="DAK1/DegV-like"/>
    <property type="match status" value="1"/>
</dbReference>
<dbReference type="PANTHER" id="PTHR33434">
    <property type="entry name" value="DEGV DOMAIN-CONTAINING PROTEIN DR_1986-RELATED"/>
    <property type="match status" value="1"/>
</dbReference>
<evidence type="ECO:0000313" key="3">
    <source>
        <dbReference type="Proteomes" id="UP000324896"/>
    </source>
</evidence>
<dbReference type="PROSITE" id="PS51482">
    <property type="entry name" value="DEGV"/>
    <property type="match status" value="1"/>
</dbReference>
<evidence type="ECO:0000313" key="2">
    <source>
        <dbReference type="EMBL" id="SDD17803.1"/>
    </source>
</evidence>
<dbReference type="EMBL" id="FMYT01000031">
    <property type="protein sequence ID" value="SDD17803.1"/>
    <property type="molecule type" value="Genomic_DNA"/>
</dbReference>
<dbReference type="InterPro" id="IPR050270">
    <property type="entry name" value="DegV_domain_contain"/>
</dbReference>
<dbReference type="InterPro" id="IPR043168">
    <property type="entry name" value="DegV_C"/>
</dbReference>
<dbReference type="AlphaFoldDB" id="A0A1G6SLZ2"/>
<dbReference type="NCBIfam" id="TIGR00762">
    <property type="entry name" value="DegV"/>
    <property type="match status" value="1"/>
</dbReference>
<dbReference type="Gene3D" id="3.40.50.10440">
    <property type="entry name" value="Dihydroxyacetone kinase, domain 1"/>
    <property type="match status" value="1"/>
</dbReference>
<dbReference type="InterPro" id="IPR003797">
    <property type="entry name" value="DegV"/>
</dbReference>
<dbReference type="PANTHER" id="PTHR33434:SF2">
    <property type="entry name" value="FATTY ACID-BINDING PROTEIN TM_1468"/>
    <property type="match status" value="1"/>
</dbReference>
<organism evidence="2 3">
    <name type="scientific">Halanaerobium congolense</name>
    <dbReference type="NCBI Taxonomy" id="54121"/>
    <lineage>
        <taxon>Bacteria</taxon>
        <taxon>Bacillati</taxon>
        <taxon>Bacillota</taxon>
        <taxon>Clostridia</taxon>
        <taxon>Halanaerobiales</taxon>
        <taxon>Halanaerobiaceae</taxon>
        <taxon>Halanaerobium</taxon>
    </lineage>
</organism>
<dbReference type="RefSeq" id="WP_149796918.1">
    <property type="nucleotide sequence ID" value="NZ_FMYT01000031.1"/>
</dbReference>
<dbReference type="Proteomes" id="UP000324896">
    <property type="component" value="Unassembled WGS sequence"/>
</dbReference>
<dbReference type="Gene3D" id="2.20.28.50">
    <property type="entry name" value="degv family protein"/>
    <property type="match status" value="1"/>
</dbReference>
<gene>
    <name evidence="2" type="ORF">SAMN04488597_13113</name>
</gene>
<protein>
    <submittedName>
        <fullName evidence="2">EDD domain protein, DegV family</fullName>
    </submittedName>
</protein>
<reference evidence="2 3" key="1">
    <citation type="submission" date="2016-10" db="EMBL/GenBank/DDBJ databases">
        <authorList>
            <person name="Varghese N."/>
            <person name="Submissions S."/>
        </authorList>
    </citation>
    <scope>NUCLEOTIDE SEQUENCE [LARGE SCALE GENOMIC DNA]</scope>
    <source>
        <strain evidence="2 3">WG10</strain>
    </source>
</reference>
<accession>A0A1G6SLZ2</accession>
<sequence>MDFKIIVDSCCDLTKDLRERFNISTAPLSIDVGDKHFIDDENLDREGLLDSMRNSSDAPKTASPGPGPFLDLYRKYDNIFVVTLSKELSATYQNAMLAKKMILEEAEDKLIKVFNSFSATVGETMIAYKLGELIEAGFNRDEIIEKTEKYVEEMQTLFVLDSLDNLIKAGRMGKLKGKIASFFNIKPVLGATPDGTITLVDKARGSKRAIRKLIEKIGERGENLEEKVLGIAHCNALEKAEYIKGKAAEKYNFREIIIVETAGISTVYANEGGIVLAF</sequence>
<dbReference type="Pfam" id="PF02645">
    <property type="entry name" value="DegV"/>
    <property type="match status" value="1"/>
</dbReference>